<dbReference type="InterPro" id="IPR000873">
    <property type="entry name" value="AMP-dep_synth/lig_dom"/>
</dbReference>
<dbReference type="Proteomes" id="UP000000238">
    <property type="component" value="Chromosome"/>
</dbReference>
<dbReference type="GO" id="GO:0031177">
    <property type="term" value="F:phosphopantetheine binding"/>
    <property type="evidence" value="ECO:0007669"/>
    <property type="project" value="TreeGrafter"/>
</dbReference>
<dbReference type="GO" id="GO:0005737">
    <property type="term" value="C:cytoplasm"/>
    <property type="evidence" value="ECO:0007669"/>
    <property type="project" value="TreeGrafter"/>
</dbReference>
<dbReference type="Gene3D" id="3.30.300.30">
    <property type="match status" value="1"/>
</dbReference>
<evidence type="ECO:0000313" key="2">
    <source>
        <dbReference type="EMBL" id="ABC31728.1"/>
    </source>
</evidence>
<organism evidence="2 3">
    <name type="scientific">Hahella chejuensis (strain KCTC 2396)</name>
    <dbReference type="NCBI Taxonomy" id="349521"/>
    <lineage>
        <taxon>Bacteria</taxon>
        <taxon>Pseudomonadati</taxon>
        <taxon>Pseudomonadota</taxon>
        <taxon>Gammaproteobacteria</taxon>
        <taxon>Oceanospirillales</taxon>
        <taxon>Hahellaceae</taxon>
        <taxon>Hahella</taxon>
    </lineage>
</organism>
<gene>
    <name evidence="2" type="ordered locus">HCH_05045</name>
</gene>
<evidence type="ECO:0000259" key="1">
    <source>
        <dbReference type="Pfam" id="PF00501"/>
    </source>
</evidence>
<dbReference type="SUPFAM" id="SSF56801">
    <property type="entry name" value="Acetyl-CoA synthetase-like"/>
    <property type="match status" value="1"/>
</dbReference>
<dbReference type="Pfam" id="PF00501">
    <property type="entry name" value="AMP-binding"/>
    <property type="match status" value="1"/>
</dbReference>
<dbReference type="PANTHER" id="PTHR45527">
    <property type="entry name" value="NONRIBOSOMAL PEPTIDE SYNTHETASE"/>
    <property type="match status" value="1"/>
</dbReference>
<protein>
    <submittedName>
        <fullName evidence="2">Non-ribosomal peptide synthetase modules and related protein</fullName>
    </submittedName>
</protein>
<keyword evidence="3" id="KW-1185">Reference proteome</keyword>
<dbReference type="EMBL" id="CP000155">
    <property type="protein sequence ID" value="ABC31728.1"/>
    <property type="molecule type" value="Genomic_DNA"/>
</dbReference>
<proteinExistence type="predicted"/>
<feature type="domain" description="AMP-dependent synthetase/ligase" evidence="1">
    <location>
        <begin position="57"/>
        <end position="391"/>
    </location>
</feature>
<name>Q2SC96_HAHCH</name>
<dbReference type="GO" id="GO:0044550">
    <property type="term" value="P:secondary metabolite biosynthetic process"/>
    <property type="evidence" value="ECO:0007669"/>
    <property type="project" value="TreeGrafter"/>
</dbReference>
<reference evidence="2 3" key="1">
    <citation type="journal article" date="2005" name="Nucleic Acids Res.">
        <title>Genomic blueprint of Hahella chejuensis, a marine microbe producing an algicidal agent.</title>
        <authorList>
            <person name="Jeong H."/>
            <person name="Yim J.H."/>
            <person name="Lee C."/>
            <person name="Choi S.-H."/>
            <person name="Park Y.K."/>
            <person name="Yoon S.H."/>
            <person name="Hur C.-G."/>
            <person name="Kang H.-Y."/>
            <person name="Kim D."/>
            <person name="Lee H.H."/>
            <person name="Park K.H."/>
            <person name="Park S.-H."/>
            <person name="Park H.-S."/>
            <person name="Lee H.K."/>
            <person name="Oh T.K."/>
            <person name="Kim J.F."/>
        </authorList>
    </citation>
    <scope>NUCLEOTIDE SEQUENCE [LARGE SCALE GENOMIC DNA]</scope>
    <source>
        <strain evidence="2 3">KCTC 2396</strain>
    </source>
</reference>
<dbReference type="eggNOG" id="COG1020">
    <property type="taxonomic scope" value="Bacteria"/>
</dbReference>
<dbReference type="KEGG" id="hch:HCH_05045"/>
<dbReference type="AlphaFoldDB" id="Q2SC96"/>
<dbReference type="PANTHER" id="PTHR45527:SF1">
    <property type="entry name" value="FATTY ACID SYNTHASE"/>
    <property type="match status" value="1"/>
</dbReference>
<dbReference type="OrthoDB" id="9757559at2"/>
<dbReference type="Gene3D" id="3.40.50.12780">
    <property type="entry name" value="N-terminal domain of ligase-like"/>
    <property type="match status" value="1"/>
</dbReference>
<dbReference type="GO" id="GO:0043041">
    <property type="term" value="P:amino acid activation for nonribosomal peptide biosynthetic process"/>
    <property type="evidence" value="ECO:0007669"/>
    <property type="project" value="TreeGrafter"/>
</dbReference>
<dbReference type="InterPro" id="IPR045851">
    <property type="entry name" value="AMP-bd_C_sf"/>
</dbReference>
<dbReference type="InterPro" id="IPR042099">
    <property type="entry name" value="ANL_N_sf"/>
</dbReference>
<dbReference type="HOGENOM" id="CLU_000022_2_12_6"/>
<accession>Q2SC96</accession>
<evidence type="ECO:0000313" key="3">
    <source>
        <dbReference type="Proteomes" id="UP000000238"/>
    </source>
</evidence>
<sequence length="539" mass="58508">MNFTASVIQTSELSQSIQKFRLEPLQGLSPKDQMKFIQYGQGEYKTPPFSNIYLAIEQSMKTFADQTAVEHLGDKISYGELQKQVDFLAAVLISAGVKKGDHVALFVRRSIPMVVGVLATLKVGAAYVPQDVKICPQEQLKLVAQSSAARVMLTLSEYYNSVPVPPDCERLCIDEILSRRTLADSAPVPPSFPTVEEGDACFVLFTSGTTGAPNGVKVTHGNVCNLLLTAPGDLGIQPGDKVAQILNIAFDMAAWEILTTLAHGGELIIRGCDFQETVSRANVVIATPSILSKLDPAACPDLRAVAVAGEACPEPLARKWAAYCEFYNCCGPTEVTIVNTMGRYLPDQGPLSIGAPTPNNTVYILNDSLKPCAIGEVGEMWAGGACVTAGYINNDVLNEDRYRHDPFLDNGGKMFRTRDLGRWLENGELEHLGRTDDQVKVRGFRVELNSVSCAIEALPGCQQAVVIKHTSRDLAAFVKPASVNPVLVKQAVAAKLPYYCIPDKVLTLDEFPMTPRGKVDKQHLEEMLANIPASQEVPV</sequence>
<dbReference type="STRING" id="349521.HCH_05045"/>